<keyword evidence="15" id="KW-1185">Reference proteome</keyword>
<sequence length="407" mass="44000">MEPAKLKLEDYRRYGRQMILPGLGLPGQSKLLNASVVVVGAGGLGCPALQYLAASGVGRIGIVDHDIVELSNLQRQVLHLEENIGKSKVFSAAEAIKKLNSTCRVDTHVCAIEAANAISVLSTYDVILDCSDNPPTRYLLSDTAVKLGKPLVSGAAQMFDGQLCTYNLDMGPDLGRGPCYRCLFPQPPAPELAGSCEETGIFGAVTGVVGTLQAMEAVKIIVGMRDPGPSMLLYSAMELSPFRNIKLRSRKRDCPACGIQGGRISDLDYVTFCGGPRPNWEERGLAEGDNKDRRIRAKDLYHALSKPGSQSIRILDVRSRTEFGICHLGSSINIPLREILADPQAWHDSDEHAITVVVCRLGNDSQIAADALRSSRTEVKALEDGVVDLIGGLVSWSRDVDPQFPVY</sequence>
<comment type="subcellular location">
    <subcellularLocation>
        <location evidence="1">Cytoplasm</location>
        <location evidence="1">Cytosol</location>
    </subcellularLocation>
</comment>
<dbReference type="InterPro" id="IPR028885">
    <property type="entry name" value="MOCS3/Uba4"/>
</dbReference>
<dbReference type="UniPathway" id="UPA00988"/>
<evidence type="ECO:0000256" key="7">
    <source>
        <dbReference type="ARBA" id="ARBA00022741"/>
    </source>
</evidence>
<feature type="binding site" evidence="12">
    <location>
        <position position="88"/>
    </location>
    <ligand>
        <name>ATP</name>
        <dbReference type="ChEBI" id="CHEBI:30616"/>
    </ligand>
</feature>
<dbReference type="Proteomes" id="UP000294933">
    <property type="component" value="Unassembled WGS sequence"/>
</dbReference>
<dbReference type="InterPro" id="IPR045886">
    <property type="entry name" value="ThiF/MoeB/HesA"/>
</dbReference>
<feature type="binding site" evidence="12">
    <location>
        <begin position="132"/>
        <end position="133"/>
    </location>
    <ligand>
        <name>ATP</name>
        <dbReference type="ChEBI" id="CHEBI:30616"/>
    </ligand>
</feature>
<keyword evidence="4 12" id="KW-0819">tRNA processing</keyword>
<name>A0A4Y7QCZ2_9AGAM</name>
<reference evidence="14 15" key="1">
    <citation type="submission" date="2018-06" db="EMBL/GenBank/DDBJ databases">
        <title>A transcriptomic atlas of mushroom development highlights an independent origin of complex multicellularity.</title>
        <authorList>
            <consortium name="DOE Joint Genome Institute"/>
            <person name="Krizsan K."/>
            <person name="Almasi E."/>
            <person name="Merenyi Z."/>
            <person name="Sahu N."/>
            <person name="Viragh M."/>
            <person name="Koszo T."/>
            <person name="Mondo S."/>
            <person name="Kiss B."/>
            <person name="Balint B."/>
            <person name="Kues U."/>
            <person name="Barry K."/>
            <person name="Hegedus J.C."/>
            <person name="Henrissat B."/>
            <person name="Johnson J."/>
            <person name="Lipzen A."/>
            <person name="Ohm R."/>
            <person name="Nagy I."/>
            <person name="Pangilinan J."/>
            <person name="Yan J."/>
            <person name="Xiong Y."/>
            <person name="Grigoriev I.V."/>
            <person name="Hibbett D.S."/>
            <person name="Nagy L.G."/>
        </authorList>
    </citation>
    <scope>NUCLEOTIDE SEQUENCE [LARGE SCALE GENOMIC DNA]</scope>
    <source>
        <strain evidence="14 15">SZMC22713</strain>
    </source>
</reference>
<evidence type="ECO:0000256" key="10">
    <source>
        <dbReference type="ARBA" id="ARBA00022840"/>
    </source>
</evidence>
<evidence type="ECO:0000256" key="5">
    <source>
        <dbReference type="ARBA" id="ARBA00022695"/>
    </source>
</evidence>
<feature type="active site" description="Glycyl thioester intermediate; for adenylyltransferase activity" evidence="12">
    <location>
        <position position="196"/>
    </location>
</feature>
<keyword evidence="8" id="KW-0833">Ubl conjugation pathway</keyword>
<dbReference type="GO" id="GO:0005524">
    <property type="term" value="F:ATP binding"/>
    <property type="evidence" value="ECO:0007669"/>
    <property type="project" value="UniProtKB-KW"/>
</dbReference>
<dbReference type="Gene3D" id="3.40.50.720">
    <property type="entry name" value="NAD(P)-binding Rossmann-like Domain"/>
    <property type="match status" value="1"/>
</dbReference>
<evidence type="ECO:0000313" key="15">
    <source>
        <dbReference type="Proteomes" id="UP000294933"/>
    </source>
</evidence>
<dbReference type="FunFam" id="3.40.50.720:FF:000033">
    <property type="entry name" value="Adenylyltransferase and sulfurtransferase MOCS3"/>
    <property type="match status" value="1"/>
</dbReference>
<evidence type="ECO:0000256" key="6">
    <source>
        <dbReference type="ARBA" id="ARBA00022723"/>
    </source>
</evidence>
<dbReference type="PANTHER" id="PTHR10953:SF102">
    <property type="entry name" value="ADENYLYLTRANSFERASE AND SULFURTRANSFERASE MOCS3"/>
    <property type="match status" value="1"/>
</dbReference>
<evidence type="ECO:0000256" key="2">
    <source>
        <dbReference type="ARBA" id="ARBA00022490"/>
    </source>
</evidence>
<feature type="binding site" evidence="12">
    <location>
        <position position="43"/>
    </location>
    <ligand>
        <name>ATP</name>
        <dbReference type="ChEBI" id="CHEBI:30616"/>
    </ligand>
</feature>
<dbReference type="STRING" id="50990.A0A4Y7QCZ2"/>
<organism evidence="14 15">
    <name type="scientific">Rickenella mellea</name>
    <dbReference type="NCBI Taxonomy" id="50990"/>
    <lineage>
        <taxon>Eukaryota</taxon>
        <taxon>Fungi</taxon>
        <taxon>Dikarya</taxon>
        <taxon>Basidiomycota</taxon>
        <taxon>Agaricomycotina</taxon>
        <taxon>Agaricomycetes</taxon>
        <taxon>Hymenochaetales</taxon>
        <taxon>Rickenellaceae</taxon>
        <taxon>Rickenella</taxon>
    </lineage>
</organism>
<feature type="active site" description="Cysteine persulfide intermediate; for sulfurtransferase activity" evidence="12">
    <location>
        <position position="359"/>
    </location>
</feature>
<feature type="binding site" evidence="12">
    <location>
        <position position="182"/>
    </location>
    <ligand>
        <name>Zn(2+)</name>
        <dbReference type="ChEBI" id="CHEBI:29105"/>
    </ligand>
</feature>
<keyword evidence="2 12" id="KW-0963">Cytoplasm</keyword>
<dbReference type="AlphaFoldDB" id="A0A4Y7QCZ2"/>
<comment type="pathway">
    <text evidence="12">tRNA modification; 5-methoxycarbonylmethyl-2-thiouridine-tRNA biosynthesis.</text>
</comment>
<dbReference type="Pfam" id="PF00899">
    <property type="entry name" value="ThiF"/>
    <property type="match status" value="1"/>
</dbReference>
<dbReference type="GO" id="GO:0002143">
    <property type="term" value="P:tRNA wobble position uridine thiolation"/>
    <property type="evidence" value="ECO:0007669"/>
    <property type="project" value="InterPro"/>
</dbReference>
<dbReference type="SMART" id="SM00450">
    <property type="entry name" value="RHOD"/>
    <property type="match status" value="1"/>
</dbReference>
<evidence type="ECO:0000256" key="12">
    <source>
        <dbReference type="HAMAP-Rule" id="MF_03049"/>
    </source>
</evidence>
<evidence type="ECO:0000256" key="4">
    <source>
        <dbReference type="ARBA" id="ARBA00022694"/>
    </source>
</evidence>
<dbReference type="InterPro" id="IPR036873">
    <property type="entry name" value="Rhodanese-like_dom_sf"/>
</dbReference>
<dbReference type="PANTHER" id="PTHR10953">
    <property type="entry name" value="UBIQUITIN-ACTIVATING ENZYME E1"/>
    <property type="match status" value="1"/>
</dbReference>
<comment type="cofactor">
    <cofactor evidence="12">
        <name>Zn(2+)</name>
        <dbReference type="ChEBI" id="CHEBI:29105"/>
    </cofactor>
    <text evidence="12">Binds 1 zinc ion per subunit.</text>
</comment>
<feature type="binding site" evidence="12">
    <location>
        <position position="257"/>
    </location>
    <ligand>
        <name>Zn(2+)</name>
        <dbReference type="ChEBI" id="CHEBI:29105"/>
    </ligand>
</feature>
<feature type="binding site" evidence="12">
    <location>
        <position position="179"/>
    </location>
    <ligand>
        <name>Zn(2+)</name>
        <dbReference type="ChEBI" id="CHEBI:29105"/>
    </ligand>
</feature>
<evidence type="ECO:0000256" key="1">
    <source>
        <dbReference type="ARBA" id="ARBA00004514"/>
    </source>
</evidence>
<evidence type="ECO:0000256" key="9">
    <source>
        <dbReference type="ARBA" id="ARBA00022833"/>
    </source>
</evidence>
<protein>
    <recommendedName>
        <fullName evidence="13">Rhodanese domain-containing protein</fullName>
    </recommendedName>
</protein>
<dbReference type="GO" id="GO:0070566">
    <property type="term" value="F:adenylyltransferase activity"/>
    <property type="evidence" value="ECO:0007669"/>
    <property type="project" value="InterPro"/>
</dbReference>
<proteinExistence type="inferred from homology"/>
<dbReference type="Gene3D" id="3.40.250.10">
    <property type="entry name" value="Rhodanese-like domain"/>
    <property type="match status" value="1"/>
</dbReference>
<gene>
    <name evidence="12" type="primary">UBA4</name>
    <name evidence="14" type="ORF">BD410DRAFT_716994</name>
</gene>
<comment type="similarity">
    <text evidence="12">In the N-terminal section; belongs to the HesA/MoeB/ThiF family. UBA4 subfamily.</text>
</comment>
<dbReference type="GO" id="GO:0005829">
    <property type="term" value="C:cytosol"/>
    <property type="evidence" value="ECO:0007669"/>
    <property type="project" value="UniProtKB-SubCell"/>
</dbReference>
<dbReference type="SUPFAM" id="SSF69572">
    <property type="entry name" value="Activating enzymes of the ubiquitin-like proteins"/>
    <property type="match status" value="1"/>
</dbReference>
<keyword evidence="7 12" id="KW-0547">Nucleotide-binding</keyword>
<dbReference type="GO" id="GO:0046872">
    <property type="term" value="F:metal ion binding"/>
    <property type="evidence" value="ECO:0007669"/>
    <property type="project" value="UniProtKB-KW"/>
</dbReference>
<dbReference type="Pfam" id="PF00581">
    <property type="entry name" value="Rhodanese"/>
    <property type="match status" value="1"/>
</dbReference>
<dbReference type="EMBL" id="ML170163">
    <property type="protein sequence ID" value="TDL25454.1"/>
    <property type="molecule type" value="Genomic_DNA"/>
</dbReference>
<dbReference type="InterPro" id="IPR001763">
    <property type="entry name" value="Rhodanese-like_dom"/>
</dbReference>
<keyword evidence="6 12" id="KW-0479">Metal-binding</keyword>
<keyword evidence="11 12" id="KW-0511">Multifunctional enzyme</keyword>
<feature type="binding site" evidence="12">
    <location>
        <position position="254"/>
    </location>
    <ligand>
        <name>Zn(2+)</name>
        <dbReference type="ChEBI" id="CHEBI:29105"/>
    </ligand>
</feature>
<dbReference type="GO" id="GO:0004792">
    <property type="term" value="F:thiosulfate-cyanide sulfurtransferase activity"/>
    <property type="evidence" value="ECO:0007669"/>
    <property type="project" value="TreeGrafter"/>
</dbReference>
<feature type="binding site" evidence="12">
    <location>
        <position position="64"/>
    </location>
    <ligand>
        <name>ATP</name>
        <dbReference type="ChEBI" id="CHEBI:30616"/>
    </ligand>
</feature>
<evidence type="ECO:0000313" key="14">
    <source>
        <dbReference type="EMBL" id="TDL25454.1"/>
    </source>
</evidence>
<accession>A0A4Y7QCZ2</accession>
<dbReference type="GO" id="GO:0032447">
    <property type="term" value="P:protein urmylation"/>
    <property type="evidence" value="ECO:0007669"/>
    <property type="project" value="TreeGrafter"/>
</dbReference>
<dbReference type="OrthoDB" id="10261062at2759"/>
<dbReference type="PROSITE" id="PS50206">
    <property type="entry name" value="RHODANESE_3"/>
    <property type="match status" value="1"/>
</dbReference>
<dbReference type="GO" id="GO:0042292">
    <property type="term" value="F:URM1 activating enzyme activity"/>
    <property type="evidence" value="ECO:0007669"/>
    <property type="project" value="TreeGrafter"/>
</dbReference>
<keyword evidence="5" id="KW-0548">Nucleotidyltransferase</keyword>
<dbReference type="CDD" id="cd00757">
    <property type="entry name" value="ThiF_MoeB_HesA_family"/>
    <property type="match status" value="1"/>
</dbReference>
<dbReference type="HAMAP" id="MF_03049">
    <property type="entry name" value="MOCS3_Uba4"/>
    <property type="match status" value="1"/>
</dbReference>
<keyword evidence="3 12" id="KW-0808">Transferase</keyword>
<dbReference type="VEuPathDB" id="FungiDB:BD410DRAFT_716994"/>
<evidence type="ECO:0000256" key="3">
    <source>
        <dbReference type="ARBA" id="ARBA00022679"/>
    </source>
</evidence>
<dbReference type="InterPro" id="IPR035985">
    <property type="entry name" value="Ubiquitin-activating_enz"/>
</dbReference>
<feature type="domain" description="Rhodanese" evidence="13">
    <location>
        <begin position="308"/>
        <end position="405"/>
    </location>
</feature>
<evidence type="ECO:0000256" key="8">
    <source>
        <dbReference type="ARBA" id="ARBA00022786"/>
    </source>
</evidence>
<keyword evidence="9 12" id="KW-0862">Zinc</keyword>
<keyword evidence="10 12" id="KW-0067">ATP-binding</keyword>
<evidence type="ECO:0000259" key="13">
    <source>
        <dbReference type="PROSITE" id="PS50206"/>
    </source>
</evidence>
<evidence type="ECO:0000256" key="11">
    <source>
        <dbReference type="ARBA" id="ARBA00023268"/>
    </source>
</evidence>
<dbReference type="InterPro" id="IPR000594">
    <property type="entry name" value="ThiF_NAD_FAD-bd"/>
</dbReference>
<feature type="binding site" evidence="12">
    <location>
        <begin position="71"/>
        <end position="75"/>
    </location>
    <ligand>
        <name>ATP</name>
        <dbReference type="ChEBI" id="CHEBI:30616"/>
    </ligand>
</feature>